<name>A0A856MEW3_9CYAN</name>
<protein>
    <submittedName>
        <fullName evidence="1">DUF1802 domain-containing protein</fullName>
    </submittedName>
</protein>
<gene>
    <name evidence="1" type="ORF">DP114_06590</name>
</gene>
<keyword evidence="2" id="KW-1185">Reference proteome</keyword>
<proteinExistence type="predicted"/>
<dbReference type="AlphaFoldDB" id="A0A856MEW3"/>
<evidence type="ECO:0000313" key="2">
    <source>
        <dbReference type="Proteomes" id="UP000503129"/>
    </source>
</evidence>
<dbReference type="EMBL" id="CP030118">
    <property type="protein sequence ID" value="QDL07607.1"/>
    <property type="molecule type" value="Genomic_DNA"/>
</dbReference>
<dbReference type="RefSeq" id="WP_169268803.1">
    <property type="nucleotide sequence ID" value="NZ_CAWOXK010000001.1"/>
</dbReference>
<dbReference type="Pfam" id="PF08819">
    <property type="entry name" value="DUF1802"/>
    <property type="match status" value="1"/>
</dbReference>
<dbReference type="InterPro" id="IPR014923">
    <property type="entry name" value="DUF1802"/>
</dbReference>
<reference evidence="1 2" key="1">
    <citation type="submission" date="2018-06" db="EMBL/GenBank/DDBJ databases">
        <title>Comparative genomics of Brasilonema spp. strains.</title>
        <authorList>
            <person name="Alvarenga D.O."/>
            <person name="Fiore M.F."/>
            <person name="Varani A.M."/>
        </authorList>
    </citation>
    <scope>NUCLEOTIDE SEQUENCE [LARGE SCALE GENOMIC DNA]</scope>
    <source>
        <strain evidence="1 2">CENA114</strain>
    </source>
</reference>
<accession>A0A856MEW3</accession>
<sequence>MSESVLIYNALCLPVPDVEALIQGRMIAATPRKFINPGQKFALYPANPSVNTLPPKRHYRSSFLSIAQQVIDNLDSKTVVIKGWARCEGCKMHIPESFEALSQLTIWTKEGLQQVLGQRTHIFLAYLRVYRLPEPLEVPVYTQERHFVPLPQQLTVSQANPVLSDRIFTIRKHQLETRQPPLHPELEDLQSALAYLAITNPAAKQLDQDIKAFLGWTTKQLIQQSDPDLAWINNIAALGDRSIEQDKGKSNYQAGTDFEDIARRSLEFLGFKVESDYKGGAGGLDLFCSKPYSLVCECKAGKSIPDRTVEELDRIGKRHLKENYINAVRLIIGPGKPTKQLQESAAISKISIINAMTLQKLVELQAKYPGSVDLIELKKYLEPGEINYKIDEYIQTVKRQIQLRFQIVQAVKQLFEQDNESLEASNQNFTVTEIRAHYNATQNPKLTDTAVNDFLIELSSPLTGYVGRIKGEDWRRDRFYFLRDLPTPQI</sequence>
<organism evidence="1 2">
    <name type="scientific">Brasilonema sennae CENA114</name>
    <dbReference type="NCBI Taxonomy" id="415709"/>
    <lineage>
        <taxon>Bacteria</taxon>
        <taxon>Bacillati</taxon>
        <taxon>Cyanobacteriota</taxon>
        <taxon>Cyanophyceae</taxon>
        <taxon>Nostocales</taxon>
        <taxon>Scytonemataceae</taxon>
        <taxon>Brasilonema</taxon>
        <taxon>Bromeliae group (in: Brasilonema)</taxon>
    </lineage>
</organism>
<dbReference type="Proteomes" id="UP000503129">
    <property type="component" value="Chromosome"/>
</dbReference>
<dbReference type="KEGG" id="bsen:DP114_06590"/>
<evidence type="ECO:0000313" key="1">
    <source>
        <dbReference type="EMBL" id="QDL07607.1"/>
    </source>
</evidence>